<name>A0A8T0VSV2_PANVG</name>
<accession>A0A8T0VSV2</accession>
<gene>
    <name evidence="2" type="ORF">PVAP13_2NG158700</name>
</gene>
<dbReference type="EMBL" id="CM029040">
    <property type="protein sequence ID" value="KAG2636706.1"/>
    <property type="molecule type" value="Genomic_DNA"/>
</dbReference>
<comment type="caution">
    <text evidence="2">The sequence shown here is derived from an EMBL/GenBank/DDBJ whole genome shotgun (WGS) entry which is preliminary data.</text>
</comment>
<evidence type="ECO:0000313" key="3">
    <source>
        <dbReference type="Proteomes" id="UP000823388"/>
    </source>
</evidence>
<evidence type="ECO:0000256" key="1">
    <source>
        <dbReference type="SAM" id="MobiDB-lite"/>
    </source>
</evidence>
<dbReference type="AlphaFoldDB" id="A0A8T0VSV2"/>
<protein>
    <submittedName>
        <fullName evidence="2">Uncharacterized protein</fullName>
    </submittedName>
</protein>
<sequence length="124" mass="14072">MTASLRPLRGSEAQQLCEEPARHEAKPSPWATHDSCWTLKAHGVVVKLYLILRQARPHHSTGRGSSMRLFGKHVFPRQIALFAAGLLFIGATTYDVHRSIKNNEQPPTREQMEALQDYINSRKQ</sequence>
<evidence type="ECO:0000313" key="2">
    <source>
        <dbReference type="EMBL" id="KAG2636706.1"/>
    </source>
</evidence>
<organism evidence="2 3">
    <name type="scientific">Panicum virgatum</name>
    <name type="common">Blackwell switchgrass</name>
    <dbReference type="NCBI Taxonomy" id="38727"/>
    <lineage>
        <taxon>Eukaryota</taxon>
        <taxon>Viridiplantae</taxon>
        <taxon>Streptophyta</taxon>
        <taxon>Embryophyta</taxon>
        <taxon>Tracheophyta</taxon>
        <taxon>Spermatophyta</taxon>
        <taxon>Magnoliopsida</taxon>
        <taxon>Liliopsida</taxon>
        <taxon>Poales</taxon>
        <taxon>Poaceae</taxon>
        <taxon>PACMAD clade</taxon>
        <taxon>Panicoideae</taxon>
        <taxon>Panicodae</taxon>
        <taxon>Paniceae</taxon>
        <taxon>Panicinae</taxon>
        <taxon>Panicum</taxon>
        <taxon>Panicum sect. Hiantes</taxon>
    </lineage>
</organism>
<keyword evidence="3" id="KW-1185">Reference proteome</keyword>
<feature type="region of interest" description="Disordered" evidence="1">
    <location>
        <begin position="1"/>
        <end position="33"/>
    </location>
</feature>
<reference evidence="2" key="1">
    <citation type="submission" date="2020-05" db="EMBL/GenBank/DDBJ databases">
        <title>WGS assembly of Panicum virgatum.</title>
        <authorList>
            <person name="Lovell J.T."/>
            <person name="Jenkins J."/>
            <person name="Shu S."/>
            <person name="Juenger T.E."/>
            <person name="Schmutz J."/>
        </authorList>
    </citation>
    <scope>NUCLEOTIDE SEQUENCE</scope>
    <source>
        <strain evidence="2">AP13</strain>
    </source>
</reference>
<proteinExistence type="predicted"/>
<dbReference type="Proteomes" id="UP000823388">
    <property type="component" value="Chromosome 2N"/>
</dbReference>